<keyword evidence="1" id="KW-1133">Transmembrane helix</keyword>
<feature type="transmembrane region" description="Helical" evidence="1">
    <location>
        <begin position="12"/>
        <end position="35"/>
    </location>
</feature>
<name>A0AA48R9W6_9ZZZZ</name>
<evidence type="ECO:0000313" key="2">
    <source>
        <dbReference type="EMBL" id="CAJ0870915.1"/>
    </source>
</evidence>
<accession>A0AA48R9W6</accession>
<organism evidence="2">
    <name type="scientific">freshwater sediment metagenome</name>
    <dbReference type="NCBI Taxonomy" id="556182"/>
    <lineage>
        <taxon>unclassified sequences</taxon>
        <taxon>metagenomes</taxon>
        <taxon>ecological metagenomes</taxon>
    </lineage>
</organism>
<evidence type="ECO:0000256" key="1">
    <source>
        <dbReference type="SAM" id="Phobius"/>
    </source>
</evidence>
<protein>
    <recommendedName>
        <fullName evidence="3">DUF4239 domain-containing protein</fullName>
    </recommendedName>
</protein>
<gene>
    <name evidence="2" type="ORF">AMST5_02274</name>
</gene>
<feature type="transmembrane region" description="Helical" evidence="1">
    <location>
        <begin position="211"/>
        <end position="235"/>
    </location>
</feature>
<keyword evidence="1" id="KW-0472">Membrane</keyword>
<proteinExistence type="predicted"/>
<keyword evidence="1" id="KW-0812">Transmembrane</keyword>
<feature type="transmembrane region" description="Helical" evidence="1">
    <location>
        <begin position="184"/>
        <end position="204"/>
    </location>
</feature>
<reference evidence="2" key="1">
    <citation type="submission" date="2023-07" db="EMBL/GenBank/DDBJ databases">
        <authorList>
            <person name="Pelsma A.J. K."/>
        </authorList>
    </citation>
    <scope>NUCLEOTIDE SEQUENCE</scope>
</reference>
<dbReference type="EMBL" id="OY288114">
    <property type="protein sequence ID" value="CAJ0870915.1"/>
    <property type="molecule type" value="Genomic_DNA"/>
</dbReference>
<dbReference type="Pfam" id="PF14023">
    <property type="entry name" value="Bestrophin-like"/>
    <property type="match status" value="1"/>
</dbReference>
<sequence>MLPELQLDHYSQGIPAIALFVLAVIICQIVVKRLLGHEAIRRCHEVGGYYLAIVGSFYAVLLGLVVFDALGKFEAAEKGVETEGKSLLAVSVMLKQFPQQEKKLETLLIDYLDEVVNVEWDLMEKNQISKKARQDMMGLISEGMRIEPQTENQKALFPILAGELISAWEARRDRTRVTNQGVPAAEWAILLLGSVITITFTFFFTIESSAIYLLMSGMVALLISMSLYLVLIFGAPFSGDMRVSNSGLALIRERIAEMHQADGGPG</sequence>
<dbReference type="AlphaFoldDB" id="A0AA48R9W6"/>
<feature type="transmembrane region" description="Helical" evidence="1">
    <location>
        <begin position="47"/>
        <end position="67"/>
    </location>
</feature>
<dbReference type="InterPro" id="IPR025333">
    <property type="entry name" value="DUF4239"/>
</dbReference>
<evidence type="ECO:0008006" key="3">
    <source>
        <dbReference type="Google" id="ProtNLM"/>
    </source>
</evidence>